<name>D8PHR8_9BACT</name>
<evidence type="ECO:0000313" key="3">
    <source>
        <dbReference type="Proteomes" id="UP000001660"/>
    </source>
</evidence>
<dbReference type="SUPFAM" id="SSF56529">
    <property type="entry name" value="FAH"/>
    <property type="match status" value="1"/>
</dbReference>
<dbReference type="HOGENOM" id="CLU_028458_3_3_0"/>
<protein>
    <submittedName>
        <fullName evidence="2">Putative Fumarylacetoacetase</fullName>
        <ecNumber evidence="2">3.7.1.2</ecNumber>
    </submittedName>
</protein>
<accession>D8PHR8</accession>
<dbReference type="InterPro" id="IPR011234">
    <property type="entry name" value="Fumarylacetoacetase-like_C"/>
</dbReference>
<evidence type="ECO:0000259" key="1">
    <source>
        <dbReference type="Pfam" id="PF01557"/>
    </source>
</evidence>
<proteinExistence type="predicted"/>
<keyword evidence="3" id="KW-1185">Reference proteome</keyword>
<dbReference type="PANTHER" id="PTHR43211">
    <property type="entry name" value="FUMARYLACETOACETATE HYDROLASE"/>
    <property type="match status" value="1"/>
</dbReference>
<organism evidence="2 3">
    <name type="scientific">Nitrospira defluvii</name>
    <dbReference type="NCBI Taxonomy" id="330214"/>
    <lineage>
        <taxon>Bacteria</taxon>
        <taxon>Pseudomonadati</taxon>
        <taxon>Nitrospirota</taxon>
        <taxon>Nitrospiria</taxon>
        <taxon>Nitrospirales</taxon>
        <taxon>Nitrospiraceae</taxon>
        <taxon>Nitrospira</taxon>
    </lineage>
</organism>
<dbReference type="AlphaFoldDB" id="D8PHR8"/>
<dbReference type="InterPro" id="IPR036663">
    <property type="entry name" value="Fumarylacetoacetase_C_sf"/>
</dbReference>
<dbReference type="EMBL" id="FP929003">
    <property type="protein sequence ID" value="CBK42805.1"/>
    <property type="molecule type" value="Genomic_DNA"/>
</dbReference>
<dbReference type="GO" id="GO:0004334">
    <property type="term" value="F:fumarylacetoacetase activity"/>
    <property type="evidence" value="ECO:0007669"/>
    <property type="project" value="UniProtKB-EC"/>
</dbReference>
<keyword evidence="2" id="KW-0378">Hydrolase</keyword>
<evidence type="ECO:0000313" key="2">
    <source>
        <dbReference type="EMBL" id="CBK42805.1"/>
    </source>
</evidence>
<dbReference type="KEGG" id="nde:NIDE3111"/>
<dbReference type="eggNOG" id="COG0179">
    <property type="taxonomic scope" value="Bacteria"/>
</dbReference>
<dbReference type="PANTHER" id="PTHR43211:SF1">
    <property type="entry name" value="BLL6422 PROTEIN"/>
    <property type="match status" value="1"/>
</dbReference>
<dbReference type="OrthoDB" id="5197601at2"/>
<dbReference type="Proteomes" id="UP000001660">
    <property type="component" value="Chromosome"/>
</dbReference>
<gene>
    <name evidence="2" type="ORF">NIDE3111</name>
</gene>
<dbReference type="STRING" id="330214.NIDE3111"/>
<feature type="domain" description="Fumarylacetoacetase-like C-terminal" evidence="1">
    <location>
        <begin position="114"/>
        <end position="323"/>
    </location>
</feature>
<sequence length="334" mass="36686">MKLVSFQVRTPVGTFTRIGALHGASIVDLNMAHARRLTDQGETQPRRLADAQVPATMLEFLEGGPAATDAARRAFDYVVGYDSSVTGPAGETIVYDPASVRLTAPLPNPSSLRDFIAFEEHIAATSKRRGQPIPPEWYKAPVYYKGNHRTIVGPDHELRWPLNTHKLDYELELACIIGRKGIDIAERDAANYIAGYTIMNDFSARDIQFQEMACRLGPAKGKDFATAIGPCIVTPDDIQDLAALRMIARINGDIWSEGRFGTIHWSFSHMIEHVSRGEFLYPGDLFGSGTVGGGCGLELDRYLKPGDVVELEIQPIGILRTTIAAQDERSTGRS</sequence>
<dbReference type="EC" id="3.7.1.2" evidence="2"/>
<dbReference type="Pfam" id="PF01557">
    <property type="entry name" value="FAA_hydrolase"/>
    <property type="match status" value="1"/>
</dbReference>
<dbReference type="Gene3D" id="3.90.850.10">
    <property type="entry name" value="Fumarylacetoacetase-like, C-terminal domain"/>
    <property type="match status" value="1"/>
</dbReference>
<reference evidence="2 3" key="1">
    <citation type="journal article" date="2010" name="Proc. Natl. Acad. Sci. U.S.A.">
        <title>A Nitrospira metagenome illuminates the physiology and evolution of globally important nitrite-oxidizing bacteria.</title>
        <authorList>
            <person name="Lucker S."/>
            <person name="Wagner M."/>
            <person name="Maixner F."/>
            <person name="Pelletier E."/>
            <person name="Koch H."/>
            <person name="Vacherie B."/>
            <person name="Rattei T."/>
            <person name="Sinninghe Damste J."/>
            <person name="Spieck E."/>
            <person name="Le Paslier D."/>
            <person name="Daims H."/>
        </authorList>
    </citation>
    <scope>NUCLEOTIDE SEQUENCE [LARGE SCALE GENOMIC DNA]</scope>
</reference>